<gene>
    <name evidence="1" type="primary">orf648</name>
</gene>
<protein>
    <recommendedName>
        <fullName evidence="2">DNA-directed RNA polymerase</fullName>
    </recommendedName>
</protein>
<evidence type="ECO:0000313" key="1">
    <source>
        <dbReference type="EMBL" id="QQK55058.1"/>
    </source>
</evidence>
<geneLocation type="plastid" evidence="1"/>
<dbReference type="AlphaFoldDB" id="A0A7T6Y7K8"/>
<dbReference type="Gene3D" id="1.10.150.390">
    <property type="match status" value="1"/>
</dbReference>
<dbReference type="SUPFAM" id="SSF64484">
    <property type="entry name" value="beta and beta-prime subunits of DNA dependent RNA-polymerase"/>
    <property type="match status" value="1"/>
</dbReference>
<name>A0A7T6Y7K8_9STRA</name>
<dbReference type="RefSeq" id="YP_010139392.1">
    <property type="nucleotide sequence ID" value="NC_056910.1"/>
</dbReference>
<evidence type="ECO:0008006" key="2">
    <source>
        <dbReference type="Google" id="ProtNLM"/>
    </source>
</evidence>
<dbReference type="GeneID" id="67132954"/>
<dbReference type="Gene3D" id="1.10.1790.20">
    <property type="match status" value="1"/>
</dbReference>
<proteinExistence type="predicted"/>
<dbReference type="PANTHER" id="PTHR48443:SF2">
    <property type="entry name" value="DNA-DIRECTED RNA POLYMERASE SUBUNIT BETA"/>
    <property type="match status" value="1"/>
</dbReference>
<reference evidence="1" key="1">
    <citation type="submission" date="2020-10" db="EMBL/GenBank/DDBJ databases">
        <title>Complete chloroplast genome of the Synurophyceae Poterioochromonas malhamensis (Pringsheim) R.A.Andersen 2017 from Van Lake in Eastern Anatolia.</title>
        <authorList>
            <person name="Gastineau R."/>
            <person name="Yilmaz E."/>
            <person name="Solak C.N."/>
            <person name="Lemieux C."/>
            <person name="Turmel M."/>
            <person name="Witkowski A."/>
        </authorList>
    </citation>
    <scope>NUCLEOTIDE SEQUENCE</scope>
    <source>
        <strain evidence="1">SZCZR2049</strain>
    </source>
</reference>
<organism evidence="1">
    <name type="scientific">Poterioochromonas malhamensis</name>
    <dbReference type="NCBI Taxonomy" id="88167"/>
    <lineage>
        <taxon>Eukaryota</taxon>
        <taxon>Sar</taxon>
        <taxon>Stramenopiles</taxon>
        <taxon>Ochrophyta</taxon>
        <taxon>Synurophyceae</taxon>
        <taxon>Ochromonadales</taxon>
        <taxon>Ochromonadaceae</taxon>
        <taxon>Poterioochromonas</taxon>
    </lineage>
</organism>
<accession>A0A7T6Y7K8</accession>
<keyword evidence="1" id="KW-0934">Plastid</keyword>
<sequence length="648" mass="76227">MIIQQKIDRFQNLYSISLKNSLLSNTDIEKDYKFFFLQLNQAKLTNQKIYKLKEKNFHYFLKIKKLKSFLITNSSILRLYNDQPIGFHCLFPKKLHFSQKRVIAGNFLNPSLKLSKSGFFLKKDGSEILFQSTANTFVSQASLLKKNRNNFLKKNEILGYELTYQKKAKDIAQGLPKIESLIEAYSSKTELKDISRSSIFFSKPIINCLLSSKSSSYKKNFEHVYFQSLFTNDIIISYRRLFYKLTQIPFFYNPEKTRTAVSHSTLFKKKSFLGKYYDRYFHTVENYSFTTENRKKKFQYSSKIVDRFKIKEKYYDDKYWPIYTKSIWLYKLEKFRLFKWLKIKPILWVPGIAKYEKNDLENISEFCLFSKSMNSNLIVKSNTGKYYYLQLVNLLERHNNFNIKVIENNQLALSSIHSKKLKFNFFNNFLNFIYLGENVVQDFLNIQKILIAIFNYHLLLDGSYIGLLKSILKFQSILALSIEDSYKSQGVKISRKNIEIVVKQMLNKVIIEDPKNTNLLPLELIKLVVIKEICNSIKKYNSNTKEKNKDKIKISRFESFPVFKPKIFSTTNSVLSQEGFLTQAGFQNTKKVLTKAAIEGSLDWLANLKQRIIVGQVLSSGSTFFNSKYNLDSIYLFKPINPKIYESK</sequence>
<dbReference type="PANTHER" id="PTHR48443">
    <property type="entry name" value="DNA-DIRECTED RNA POLYMERASE SUBUNIT BETA"/>
    <property type="match status" value="1"/>
</dbReference>
<dbReference type="EMBL" id="MW175522">
    <property type="protein sequence ID" value="QQK55058.1"/>
    <property type="molecule type" value="Genomic_DNA"/>
</dbReference>